<dbReference type="Proteomes" id="UP000018936">
    <property type="component" value="Unassembled WGS sequence"/>
</dbReference>
<dbReference type="Pfam" id="PF10268">
    <property type="entry name" value="Tmemb_161AB"/>
    <property type="match status" value="1"/>
</dbReference>
<evidence type="ECO:0000313" key="10">
    <source>
        <dbReference type="EMBL" id="ETE57559.1"/>
    </source>
</evidence>
<evidence type="ECO:0000313" key="11">
    <source>
        <dbReference type="Proteomes" id="UP000018936"/>
    </source>
</evidence>
<gene>
    <name evidence="10" type="primary">tmem161</name>
    <name evidence="10" type="ORF">L345_16723</name>
</gene>
<evidence type="ECO:0000256" key="4">
    <source>
        <dbReference type="ARBA" id="ARBA00022729"/>
    </source>
</evidence>
<dbReference type="PANTHER" id="PTHR13624">
    <property type="entry name" value="RE42071P"/>
    <property type="match status" value="1"/>
</dbReference>
<keyword evidence="7" id="KW-0325">Glycoprotein</keyword>
<feature type="transmembrane region" description="Helical" evidence="9">
    <location>
        <begin position="73"/>
        <end position="97"/>
    </location>
</feature>
<evidence type="ECO:0000256" key="6">
    <source>
        <dbReference type="ARBA" id="ARBA00023136"/>
    </source>
</evidence>
<keyword evidence="11" id="KW-1185">Reference proteome</keyword>
<dbReference type="OrthoDB" id="784140at2759"/>
<keyword evidence="5 9" id="KW-1133">Transmembrane helix</keyword>
<evidence type="ECO:0000256" key="7">
    <source>
        <dbReference type="ARBA" id="ARBA00023180"/>
    </source>
</evidence>
<evidence type="ECO:0000256" key="1">
    <source>
        <dbReference type="ARBA" id="ARBA00004141"/>
    </source>
</evidence>
<dbReference type="GO" id="GO:0016020">
    <property type="term" value="C:membrane"/>
    <property type="evidence" value="ECO:0007669"/>
    <property type="project" value="UniProtKB-SubCell"/>
</dbReference>
<evidence type="ECO:0000256" key="2">
    <source>
        <dbReference type="ARBA" id="ARBA00009706"/>
    </source>
</evidence>
<evidence type="ECO:0000256" key="3">
    <source>
        <dbReference type="ARBA" id="ARBA00022692"/>
    </source>
</evidence>
<reference evidence="10 11" key="1">
    <citation type="journal article" date="2013" name="Proc. Natl. Acad. Sci. U.S.A.">
        <title>The king cobra genome reveals dynamic gene evolution and adaptation in the snake venom system.</title>
        <authorList>
            <person name="Vonk F.J."/>
            <person name="Casewell N.R."/>
            <person name="Henkel C.V."/>
            <person name="Heimberg A.M."/>
            <person name="Jansen H.J."/>
            <person name="McCleary R.J."/>
            <person name="Kerkkamp H.M."/>
            <person name="Vos R.A."/>
            <person name="Guerreiro I."/>
            <person name="Calvete J.J."/>
            <person name="Wuster W."/>
            <person name="Woods A.E."/>
            <person name="Logan J.M."/>
            <person name="Harrison R.A."/>
            <person name="Castoe T.A."/>
            <person name="de Koning A.P."/>
            <person name="Pollock D.D."/>
            <person name="Yandell M."/>
            <person name="Calderon D."/>
            <person name="Renjifo C."/>
            <person name="Currier R.B."/>
            <person name="Salgado D."/>
            <person name="Pla D."/>
            <person name="Sanz L."/>
            <person name="Hyder A.S."/>
            <person name="Ribeiro J.M."/>
            <person name="Arntzen J.W."/>
            <person name="van den Thillart G.E."/>
            <person name="Boetzer M."/>
            <person name="Pirovano W."/>
            <person name="Dirks R.P."/>
            <person name="Spaink H.P."/>
            <person name="Duboule D."/>
            <person name="McGlinn E."/>
            <person name="Kini R.M."/>
            <person name="Richardson M.K."/>
        </authorList>
    </citation>
    <scope>NUCLEOTIDE SEQUENCE</scope>
    <source>
        <tissue evidence="10">Blood</tissue>
    </source>
</reference>
<organism evidence="10 11">
    <name type="scientific">Ophiophagus hannah</name>
    <name type="common">King cobra</name>
    <name type="synonym">Naja hannah</name>
    <dbReference type="NCBI Taxonomy" id="8665"/>
    <lineage>
        <taxon>Eukaryota</taxon>
        <taxon>Metazoa</taxon>
        <taxon>Chordata</taxon>
        <taxon>Craniata</taxon>
        <taxon>Vertebrata</taxon>
        <taxon>Euteleostomi</taxon>
        <taxon>Lepidosauria</taxon>
        <taxon>Squamata</taxon>
        <taxon>Bifurcata</taxon>
        <taxon>Unidentata</taxon>
        <taxon>Episquamata</taxon>
        <taxon>Toxicofera</taxon>
        <taxon>Serpentes</taxon>
        <taxon>Colubroidea</taxon>
        <taxon>Elapidae</taxon>
        <taxon>Elapinae</taxon>
        <taxon>Ophiophagus</taxon>
    </lineage>
</organism>
<comment type="similarity">
    <text evidence="2">Belongs to the TMEM161 family.</text>
</comment>
<protein>
    <recommendedName>
        <fullName evidence="8">Transmembrane protein 161A</fullName>
    </recommendedName>
</protein>
<evidence type="ECO:0000256" key="9">
    <source>
        <dbReference type="SAM" id="Phobius"/>
    </source>
</evidence>
<proteinExistence type="inferred from homology"/>
<comment type="caution">
    <text evidence="10">The sequence shown here is derived from an EMBL/GenBank/DDBJ whole genome shotgun (WGS) entry which is preliminary data.</text>
</comment>
<accession>V8N5K3</accession>
<keyword evidence="6 9" id="KW-0472">Membrane</keyword>
<name>V8N5K3_OPHHA</name>
<keyword evidence="4" id="KW-0732">Signal</keyword>
<keyword evidence="3 9" id="KW-0812">Transmembrane</keyword>
<sequence length="128" mass="14294">MVMRHYFRSKEGGERSVCLSFAFLFLLIAMVVLVVREDYLEFGLNAGLTSVHNNLEVFFMDQGWEWMIPVTKLGIKVGLVGICSFIGACLTFPGLRLAQTQLDALKMVANQPKIQLRSSSSLHLKSAP</sequence>
<dbReference type="AlphaFoldDB" id="V8N5K3"/>
<dbReference type="InterPro" id="IPR019395">
    <property type="entry name" value="Transmembrane_161A/B"/>
</dbReference>
<evidence type="ECO:0000256" key="5">
    <source>
        <dbReference type="ARBA" id="ARBA00022989"/>
    </source>
</evidence>
<feature type="non-terminal residue" evidence="10">
    <location>
        <position position="1"/>
    </location>
</feature>
<evidence type="ECO:0000256" key="8">
    <source>
        <dbReference type="ARBA" id="ARBA00040182"/>
    </source>
</evidence>
<dbReference type="EMBL" id="AZIM01008183">
    <property type="protein sequence ID" value="ETE57559.1"/>
    <property type="molecule type" value="Genomic_DNA"/>
</dbReference>
<comment type="subcellular location">
    <subcellularLocation>
        <location evidence="1">Membrane</location>
        <topology evidence="1">Multi-pass membrane protein</topology>
    </subcellularLocation>
</comment>
<dbReference type="PANTHER" id="PTHR13624:SF4">
    <property type="entry name" value="TRANSMEMBRANE PROTEIN 161A"/>
    <property type="match status" value="1"/>
</dbReference>